<reference evidence="7 8" key="2">
    <citation type="submission" date="2017-04" db="EMBL/GenBank/DDBJ databases">
        <title>CpG methylation of centromeres and impact of large insertions on vertebrate speciation.</title>
        <authorList>
            <person name="Ichikawa K."/>
            <person name="Yoshimura J."/>
            <person name="Morishita S."/>
        </authorList>
    </citation>
    <scope>NUCLEOTIDE SEQUENCE</scope>
    <source>
        <strain evidence="7 8">HNI</strain>
    </source>
</reference>
<keyword evidence="1" id="KW-0805">Transcription regulation</keyword>
<evidence type="ECO:0000256" key="3">
    <source>
        <dbReference type="ARBA" id="ARBA00023163"/>
    </source>
</evidence>
<dbReference type="PROSITE" id="PS00036">
    <property type="entry name" value="BZIP_BASIC"/>
    <property type="match status" value="1"/>
</dbReference>
<sequence>MAMSTSRSSVFTFESTVHSSHVLHCLDEQRCRDTLCDVTVMVEGQSFRAHRSVLSSCSEYFSLRISSLMQHGAVVTLPPEVTVEGFEALLKFAYTSKLHFVKENVLQIRNAASILGFRDLDEACFDFLLPKFFSKSKSSSPHVKKMCCEKNYKKQVSKEEFGTDSDNPSFCDKEVKPVADSSSQQEVSLDCNKPENNMMESPKMKDIPALGVEAGTDSLIQCPKYRKFQLACGKEACAPEKKICNDCILPCSPSPSSENSNKEHVLQFPGNSTTNRESKGQSGDAAGASEPGSVLHNIHLVDKQRGENGCCQDGERESVHADNLGERSTMEMEVTGPLDMQQGSSSEGPKDRSNPSCLFYDDLGKVEYSYSQAGMSECEGTSQSCGSPVNSGEDGFSETETEGDSESSTRERARKVQLPFPVDRIINLSRNDFQQLLKQYDFTKEQLDFVHDMRRRSKNRLAAQRCRKRKLDCIYNLQCEINKLKTEREKLIVERSQLGQMKLRTCHSVSALCQRVCSEANLQPEQLQVLAKYISSECPLSSLFPHIDAFLTQHGFPLLLQAPLPARTGDFENKDTSSSGRDRTTDEQPL</sequence>
<dbReference type="Ensembl" id="ENSORLT00020017087.1">
    <property type="protein sequence ID" value="ENSORLP00020010451.1"/>
    <property type="gene ID" value="ENSORLG00020011388.1"/>
</dbReference>
<dbReference type="InterPro" id="IPR000210">
    <property type="entry name" value="BTB/POZ_dom"/>
</dbReference>
<dbReference type="AlphaFoldDB" id="A0A3P9KQ08"/>
<dbReference type="InterPro" id="IPR050457">
    <property type="entry name" value="ZnFinger_BTB_dom_contain"/>
</dbReference>
<dbReference type="InterPro" id="IPR004826">
    <property type="entry name" value="bZIP_Maf"/>
</dbReference>
<dbReference type="SUPFAM" id="SSF57959">
    <property type="entry name" value="Leucine zipper domain"/>
    <property type="match status" value="1"/>
</dbReference>
<feature type="compositionally biased region" description="Polar residues" evidence="4">
    <location>
        <begin position="377"/>
        <end position="390"/>
    </location>
</feature>
<evidence type="ECO:0000259" key="6">
    <source>
        <dbReference type="PROSITE" id="PS50217"/>
    </source>
</evidence>
<dbReference type="Gene3D" id="3.30.710.10">
    <property type="entry name" value="Potassium Channel Kv1.1, Chain A"/>
    <property type="match status" value="1"/>
</dbReference>
<dbReference type="PANTHER" id="PTHR46105">
    <property type="entry name" value="AGAP004733-PA"/>
    <property type="match status" value="1"/>
</dbReference>
<accession>A0A3P9KQ08</accession>
<dbReference type="Proteomes" id="UP000265180">
    <property type="component" value="Chromosome 14"/>
</dbReference>
<keyword evidence="3" id="KW-0804">Transcription</keyword>
<keyword evidence="2" id="KW-0238">DNA-binding</keyword>
<feature type="region of interest" description="Disordered" evidence="4">
    <location>
        <begin position="377"/>
        <end position="414"/>
    </location>
</feature>
<dbReference type="PROSITE" id="PS50217">
    <property type="entry name" value="BZIP"/>
    <property type="match status" value="1"/>
</dbReference>
<dbReference type="SUPFAM" id="SSF54695">
    <property type="entry name" value="POZ domain"/>
    <property type="match status" value="1"/>
</dbReference>
<evidence type="ECO:0000256" key="4">
    <source>
        <dbReference type="SAM" id="MobiDB-lite"/>
    </source>
</evidence>
<dbReference type="SUPFAM" id="SSF47454">
    <property type="entry name" value="A DNA-binding domain in eukaryotic transcription factors"/>
    <property type="match status" value="1"/>
</dbReference>
<evidence type="ECO:0000256" key="1">
    <source>
        <dbReference type="ARBA" id="ARBA00023015"/>
    </source>
</evidence>
<feature type="region of interest" description="Disordered" evidence="4">
    <location>
        <begin position="338"/>
        <end position="357"/>
    </location>
</feature>
<dbReference type="SMART" id="SM00338">
    <property type="entry name" value="BRLZ"/>
    <property type="match status" value="1"/>
</dbReference>
<feature type="compositionally biased region" description="Acidic residues" evidence="4">
    <location>
        <begin position="395"/>
        <end position="405"/>
    </location>
</feature>
<dbReference type="GO" id="GO:0003700">
    <property type="term" value="F:DNA-binding transcription factor activity"/>
    <property type="evidence" value="ECO:0007669"/>
    <property type="project" value="InterPro"/>
</dbReference>
<dbReference type="Pfam" id="PF03131">
    <property type="entry name" value="bZIP_Maf"/>
    <property type="match status" value="1"/>
</dbReference>
<organism evidence="7 8">
    <name type="scientific">Oryzias latipes</name>
    <name type="common">Japanese rice fish</name>
    <name type="synonym">Japanese killifish</name>
    <dbReference type="NCBI Taxonomy" id="8090"/>
    <lineage>
        <taxon>Eukaryota</taxon>
        <taxon>Metazoa</taxon>
        <taxon>Chordata</taxon>
        <taxon>Craniata</taxon>
        <taxon>Vertebrata</taxon>
        <taxon>Euteleostomi</taxon>
        <taxon>Actinopterygii</taxon>
        <taxon>Neopterygii</taxon>
        <taxon>Teleostei</taxon>
        <taxon>Neoteleostei</taxon>
        <taxon>Acanthomorphata</taxon>
        <taxon>Ovalentaria</taxon>
        <taxon>Atherinomorphae</taxon>
        <taxon>Beloniformes</taxon>
        <taxon>Adrianichthyidae</taxon>
        <taxon>Oryziinae</taxon>
        <taxon>Oryzias</taxon>
    </lineage>
</organism>
<dbReference type="GO" id="GO:0003677">
    <property type="term" value="F:DNA binding"/>
    <property type="evidence" value="ECO:0007669"/>
    <property type="project" value="UniProtKB-KW"/>
</dbReference>
<dbReference type="PROSITE" id="PS50097">
    <property type="entry name" value="BTB"/>
    <property type="match status" value="1"/>
</dbReference>
<feature type="region of interest" description="Disordered" evidence="4">
    <location>
        <begin position="306"/>
        <end position="329"/>
    </location>
</feature>
<feature type="compositionally biased region" description="Basic and acidic residues" evidence="4">
    <location>
        <begin position="313"/>
        <end position="329"/>
    </location>
</feature>
<feature type="domain" description="BZIP" evidence="6">
    <location>
        <begin position="454"/>
        <end position="498"/>
    </location>
</feature>
<dbReference type="SMART" id="SM00225">
    <property type="entry name" value="BTB"/>
    <property type="match status" value="1"/>
</dbReference>
<evidence type="ECO:0000313" key="7">
    <source>
        <dbReference type="Ensembl" id="ENSORLP00020010451.1"/>
    </source>
</evidence>
<feature type="domain" description="BTB" evidence="5">
    <location>
        <begin position="36"/>
        <end position="102"/>
    </location>
</feature>
<evidence type="ECO:0000259" key="5">
    <source>
        <dbReference type="PROSITE" id="PS50097"/>
    </source>
</evidence>
<reference evidence="7" key="3">
    <citation type="submission" date="2025-08" db="UniProtKB">
        <authorList>
            <consortium name="Ensembl"/>
        </authorList>
    </citation>
    <scope>IDENTIFICATION</scope>
    <source>
        <strain evidence="7">HNI</strain>
    </source>
</reference>
<dbReference type="PANTHER" id="PTHR46105:SF23">
    <property type="entry name" value="TRANSCRIPTION REGULATOR PROTEIN BACH1"/>
    <property type="match status" value="1"/>
</dbReference>
<feature type="region of interest" description="Disordered" evidence="4">
    <location>
        <begin position="254"/>
        <end position="291"/>
    </location>
</feature>
<protein>
    <submittedName>
        <fullName evidence="7">BTB and CNC homology 1, basic leucine zipper transcription factor 1 b</fullName>
    </submittedName>
</protein>
<evidence type="ECO:0000256" key="2">
    <source>
        <dbReference type="ARBA" id="ARBA00023125"/>
    </source>
</evidence>
<name>A0A3P9KQ08_ORYLA</name>
<evidence type="ECO:0000313" key="8">
    <source>
        <dbReference type="Proteomes" id="UP000265180"/>
    </source>
</evidence>
<dbReference type="InterPro" id="IPR011333">
    <property type="entry name" value="SKP1/BTB/POZ_sf"/>
</dbReference>
<proteinExistence type="predicted"/>
<dbReference type="Gene3D" id="1.10.880.10">
    <property type="entry name" value="Transcription factor, Skn-1-like, DNA-binding domain"/>
    <property type="match status" value="1"/>
</dbReference>
<reference evidence="7" key="4">
    <citation type="submission" date="2025-09" db="UniProtKB">
        <authorList>
            <consortium name="Ensembl"/>
        </authorList>
    </citation>
    <scope>IDENTIFICATION</scope>
    <source>
        <strain evidence="7">HNI</strain>
    </source>
</reference>
<dbReference type="InterPro" id="IPR046347">
    <property type="entry name" value="bZIP_sf"/>
</dbReference>
<dbReference type="InterPro" id="IPR008917">
    <property type="entry name" value="TF_DNA-bd_sf"/>
</dbReference>
<reference key="1">
    <citation type="journal article" date="2007" name="Nature">
        <title>The medaka draft genome and insights into vertebrate genome evolution.</title>
        <authorList>
            <person name="Kasahara M."/>
            <person name="Naruse K."/>
            <person name="Sasaki S."/>
            <person name="Nakatani Y."/>
            <person name="Qu W."/>
            <person name="Ahsan B."/>
            <person name="Yamada T."/>
            <person name="Nagayasu Y."/>
            <person name="Doi K."/>
            <person name="Kasai Y."/>
            <person name="Jindo T."/>
            <person name="Kobayashi D."/>
            <person name="Shimada A."/>
            <person name="Toyoda A."/>
            <person name="Kuroki Y."/>
            <person name="Fujiyama A."/>
            <person name="Sasaki T."/>
            <person name="Shimizu A."/>
            <person name="Asakawa S."/>
            <person name="Shimizu N."/>
            <person name="Hashimoto S."/>
            <person name="Yang J."/>
            <person name="Lee Y."/>
            <person name="Matsushima K."/>
            <person name="Sugano S."/>
            <person name="Sakaizumi M."/>
            <person name="Narita T."/>
            <person name="Ohishi K."/>
            <person name="Haga S."/>
            <person name="Ohta F."/>
            <person name="Nomoto H."/>
            <person name="Nogata K."/>
            <person name="Morishita T."/>
            <person name="Endo T."/>
            <person name="Shin-I T."/>
            <person name="Takeda H."/>
            <person name="Morishita S."/>
            <person name="Kohara Y."/>
        </authorList>
    </citation>
    <scope>NUCLEOTIDE SEQUENCE [LARGE SCALE GENOMIC DNA]</scope>
    <source>
        <strain>Hd-rR</strain>
    </source>
</reference>
<dbReference type="Pfam" id="PF00651">
    <property type="entry name" value="BTB"/>
    <property type="match status" value="1"/>
</dbReference>
<feature type="region of interest" description="Disordered" evidence="4">
    <location>
        <begin position="569"/>
        <end position="590"/>
    </location>
</feature>
<dbReference type="InterPro" id="IPR004827">
    <property type="entry name" value="bZIP"/>
</dbReference>